<gene>
    <name evidence="2" type="ORF">BP6252_10823</name>
</gene>
<protein>
    <submittedName>
        <fullName evidence="2">RmlC-like jelly roll fold protein</fullName>
    </submittedName>
</protein>
<dbReference type="Proteomes" id="UP000256645">
    <property type="component" value="Unassembled WGS sequence"/>
</dbReference>
<dbReference type="InterPro" id="IPR013096">
    <property type="entry name" value="Cupin_2"/>
</dbReference>
<reference evidence="2 3" key="1">
    <citation type="journal article" date="2018" name="IMA Fungus">
        <title>IMA Genome-F 9: Draft genome sequence of Annulohypoxylon stygium, Aspergillus mulundensis, Berkeleyomyces basicola (syn. Thielaviopsis basicola), Ceratocystis smalleyi, two Cercospora beticola strains, Coleophoma cylindrospora, Fusarium fracticaudum, Phialophora cf. hyalina, and Morchella septimelata.</title>
        <authorList>
            <person name="Wingfield B.D."/>
            <person name="Bills G.F."/>
            <person name="Dong Y."/>
            <person name="Huang W."/>
            <person name="Nel W.J."/>
            <person name="Swalarsk-Parry B.S."/>
            <person name="Vaghefi N."/>
            <person name="Wilken P.M."/>
            <person name="An Z."/>
            <person name="de Beer Z.W."/>
            <person name="De Vos L."/>
            <person name="Chen L."/>
            <person name="Duong T.A."/>
            <person name="Gao Y."/>
            <person name="Hammerbacher A."/>
            <person name="Kikkert J.R."/>
            <person name="Li Y."/>
            <person name="Li H."/>
            <person name="Li K."/>
            <person name="Li Q."/>
            <person name="Liu X."/>
            <person name="Ma X."/>
            <person name="Naidoo K."/>
            <person name="Pethybridge S.J."/>
            <person name="Sun J."/>
            <person name="Steenkamp E.T."/>
            <person name="van der Nest M.A."/>
            <person name="van Wyk S."/>
            <person name="Wingfield M.J."/>
            <person name="Xiong C."/>
            <person name="Yue Q."/>
            <person name="Zhang X."/>
        </authorList>
    </citation>
    <scope>NUCLEOTIDE SEQUENCE [LARGE SCALE GENOMIC DNA]</scope>
    <source>
        <strain evidence="2 3">BP6252</strain>
    </source>
</reference>
<keyword evidence="3" id="KW-1185">Reference proteome</keyword>
<dbReference type="AlphaFoldDB" id="A0A3D8QNM3"/>
<dbReference type="InterPro" id="IPR014710">
    <property type="entry name" value="RmlC-like_jellyroll"/>
</dbReference>
<dbReference type="PANTHER" id="PTHR38599:SF1">
    <property type="entry name" value="CUPIN DOMAIN PROTEIN (AFU_ORTHOLOGUE AFUA_3G13620)"/>
    <property type="match status" value="1"/>
</dbReference>
<dbReference type="InterPro" id="IPR011051">
    <property type="entry name" value="RmlC_Cupin_sf"/>
</dbReference>
<dbReference type="Pfam" id="PF07883">
    <property type="entry name" value="Cupin_2"/>
    <property type="match status" value="1"/>
</dbReference>
<comment type="caution">
    <text evidence="2">The sequence shown here is derived from an EMBL/GenBank/DDBJ whole genome shotgun (WGS) entry which is preliminary data.</text>
</comment>
<evidence type="ECO:0000313" key="3">
    <source>
        <dbReference type="Proteomes" id="UP000256645"/>
    </source>
</evidence>
<dbReference type="OrthoDB" id="5793281at2759"/>
<feature type="domain" description="Cupin type-2" evidence="1">
    <location>
        <begin position="37"/>
        <end position="107"/>
    </location>
</feature>
<dbReference type="Gene3D" id="2.60.120.10">
    <property type="entry name" value="Jelly Rolls"/>
    <property type="match status" value="1"/>
</dbReference>
<dbReference type="CDD" id="cd02234">
    <property type="entry name" value="cupin_BLR7677-like"/>
    <property type="match status" value="1"/>
</dbReference>
<evidence type="ECO:0000313" key="2">
    <source>
        <dbReference type="EMBL" id="RDW63278.1"/>
    </source>
</evidence>
<proteinExistence type="predicted"/>
<accession>A0A3D8QNM3</accession>
<dbReference type="PANTHER" id="PTHR38599">
    <property type="entry name" value="CUPIN DOMAIN PROTEIN (AFU_ORTHOLOGUE AFUA_3G13620)"/>
    <property type="match status" value="1"/>
</dbReference>
<name>A0A3D8QNM3_9HELO</name>
<dbReference type="STRING" id="1849047.A0A3D8QNM3"/>
<dbReference type="SUPFAM" id="SSF51182">
    <property type="entry name" value="RmlC-like cupins"/>
    <property type="match status" value="1"/>
</dbReference>
<dbReference type="EMBL" id="PDLM01000013">
    <property type="protein sequence ID" value="RDW63278.1"/>
    <property type="molecule type" value="Genomic_DNA"/>
</dbReference>
<sequence length="130" mass="14228">MASTKPQDSTRPRESVQVMFDYELVNAPGKSIIGLQVTLPPNGWTPPHRHGGAHVVAIVQEGELRSGMNGNLPQVYTSGQSFRELPGCHHTVADNNRQDESCKFMAIIVIDTEVVKKDGYGALTVLDEGW</sequence>
<organism evidence="2 3">
    <name type="scientific">Coleophoma cylindrospora</name>
    <dbReference type="NCBI Taxonomy" id="1849047"/>
    <lineage>
        <taxon>Eukaryota</taxon>
        <taxon>Fungi</taxon>
        <taxon>Dikarya</taxon>
        <taxon>Ascomycota</taxon>
        <taxon>Pezizomycotina</taxon>
        <taxon>Leotiomycetes</taxon>
        <taxon>Helotiales</taxon>
        <taxon>Dermateaceae</taxon>
        <taxon>Coleophoma</taxon>
    </lineage>
</organism>
<evidence type="ECO:0000259" key="1">
    <source>
        <dbReference type="Pfam" id="PF07883"/>
    </source>
</evidence>